<dbReference type="Gene3D" id="2.40.110.10">
    <property type="entry name" value="Butyryl-CoA Dehydrogenase, subunit A, domain 2"/>
    <property type="match status" value="1"/>
</dbReference>
<dbReference type="PROSITE" id="PS50255">
    <property type="entry name" value="CYTOCHROME_B5_2"/>
    <property type="match status" value="1"/>
</dbReference>
<dbReference type="Pfam" id="PF00173">
    <property type="entry name" value="Cyt-b5"/>
    <property type="match status" value="1"/>
</dbReference>
<dbReference type="Pfam" id="PF00441">
    <property type="entry name" value="Acyl-CoA_dh_1"/>
    <property type="match status" value="1"/>
</dbReference>
<keyword evidence="6" id="KW-0274">FAD</keyword>
<organism evidence="10 11">
    <name type="scientific">Prorocentrum cordatum</name>
    <dbReference type="NCBI Taxonomy" id="2364126"/>
    <lineage>
        <taxon>Eukaryota</taxon>
        <taxon>Sar</taxon>
        <taxon>Alveolata</taxon>
        <taxon>Dinophyceae</taxon>
        <taxon>Prorocentrales</taxon>
        <taxon>Prorocentraceae</taxon>
        <taxon>Prorocentrum</taxon>
    </lineage>
</organism>
<dbReference type="PROSITE" id="PS00072">
    <property type="entry name" value="ACYL_COA_DH_1"/>
    <property type="match status" value="1"/>
</dbReference>
<evidence type="ECO:0000256" key="5">
    <source>
        <dbReference type="ARBA" id="ARBA00022723"/>
    </source>
</evidence>
<protein>
    <recommendedName>
        <fullName evidence="9">Cytochrome b5 heme-binding domain-containing protein</fullName>
    </recommendedName>
</protein>
<dbReference type="PRINTS" id="PR00363">
    <property type="entry name" value="CYTOCHROMEB5"/>
</dbReference>
<dbReference type="InterPro" id="IPR009100">
    <property type="entry name" value="AcylCoA_DH/oxidase_NM_dom_sf"/>
</dbReference>
<dbReference type="InterPro" id="IPR009075">
    <property type="entry name" value="AcylCo_DH/oxidase_C"/>
</dbReference>
<evidence type="ECO:0000256" key="8">
    <source>
        <dbReference type="ARBA" id="ARBA00023004"/>
    </source>
</evidence>
<dbReference type="EMBL" id="CAUYUJ010011758">
    <property type="protein sequence ID" value="CAK0832534.1"/>
    <property type="molecule type" value="Genomic_DNA"/>
</dbReference>
<comment type="similarity">
    <text evidence="2">Belongs to the acyl-CoA dehydrogenase family.</text>
</comment>
<dbReference type="InterPro" id="IPR046373">
    <property type="entry name" value="Acyl-CoA_Oxase/DH_mid-dom_sf"/>
</dbReference>
<keyword evidence="7" id="KW-0560">Oxidoreductase</keyword>
<dbReference type="InterPro" id="IPR006089">
    <property type="entry name" value="Acyl-CoA_DH_CS"/>
</dbReference>
<dbReference type="InterPro" id="IPR037069">
    <property type="entry name" value="AcylCoA_DH/ox_N_sf"/>
</dbReference>
<dbReference type="Gene3D" id="3.10.120.10">
    <property type="entry name" value="Cytochrome b5-like heme/steroid binding domain"/>
    <property type="match status" value="1"/>
</dbReference>
<dbReference type="InterPro" id="IPR036250">
    <property type="entry name" value="AcylCo_DH-like_C"/>
</dbReference>
<sequence length="531" mass="57862">MAALPEFTMEQVAAHQSDDDMWIVVDGNVYDVTKFKRAHPGGAGVLKIYAGKDCSQEFFAMHKAEVLEKWGRKLIKGTVAGAQAGAMQSTANAHHIDVTPYSEPSFWMGWQSPYYNESHTTFRLKLRAFVRDVLRPDAVEGEDTGDYPTAELYRAMGTSGLLAARIGKAVMPFLGMIPGIELEATLGVKPSEFDHFHEQIAHEEMGRGLGQAPGFNDGLGAGFCIGLPPVLHFAPAHIRDKVVPEVLRGDKRICLAISEPAAGSDVAGMLTTATKTADGKHYIVNGVKKWITNGMFADYFVTAVRTGSGRNGISMLFISRDMGVETKAIKTTYSGSAGTALVILDDVKVPVENLMGLGNRGKEGQGFACIMYNFNHERWFIVAQFLASCRLCIADCFKWATQRMAFGKPLIEQPVLRQKLARMAGAVESAHALLESVTYQMDKMPYKEQSLKLGGPIALLKYQSTRAGALVADEAVQMFGGRAITKTGMGAHVERFQKTYKYAAILGGSEEVMADLAIRQQMVGPAMQAKL</sequence>
<comment type="cofactor">
    <cofactor evidence="1">
        <name>FAD</name>
        <dbReference type="ChEBI" id="CHEBI:57692"/>
    </cofactor>
</comment>
<dbReference type="InterPro" id="IPR001199">
    <property type="entry name" value="Cyt_B5-like_heme/steroid-bd"/>
</dbReference>
<dbReference type="PROSITE" id="PS00191">
    <property type="entry name" value="CYTOCHROME_B5_1"/>
    <property type="match status" value="1"/>
</dbReference>
<gene>
    <name evidence="10" type="ORF">PCOR1329_LOCUS30525</name>
</gene>
<dbReference type="InterPro" id="IPR050741">
    <property type="entry name" value="Acyl-CoA_dehydrogenase"/>
</dbReference>
<dbReference type="Proteomes" id="UP001189429">
    <property type="component" value="Unassembled WGS sequence"/>
</dbReference>
<dbReference type="SUPFAM" id="SSF55856">
    <property type="entry name" value="Cytochrome b5-like heme/steroid binding domain"/>
    <property type="match status" value="1"/>
</dbReference>
<dbReference type="InterPro" id="IPR006091">
    <property type="entry name" value="Acyl-CoA_Oxase/DH_mid-dom"/>
</dbReference>
<comment type="caution">
    <text evidence="10">The sequence shown here is derived from an EMBL/GenBank/DDBJ whole genome shotgun (WGS) entry which is preliminary data.</text>
</comment>
<dbReference type="InterPro" id="IPR036400">
    <property type="entry name" value="Cyt_B5-like_heme/steroid_sf"/>
</dbReference>
<dbReference type="Gene3D" id="1.10.540.10">
    <property type="entry name" value="Acyl-CoA dehydrogenase/oxidase, N-terminal domain"/>
    <property type="match status" value="1"/>
</dbReference>
<evidence type="ECO:0000259" key="9">
    <source>
        <dbReference type="PROSITE" id="PS50255"/>
    </source>
</evidence>
<keyword evidence="3" id="KW-0349">Heme</keyword>
<reference evidence="10" key="1">
    <citation type="submission" date="2023-10" db="EMBL/GenBank/DDBJ databases">
        <authorList>
            <person name="Chen Y."/>
            <person name="Shah S."/>
            <person name="Dougan E. K."/>
            <person name="Thang M."/>
            <person name="Chan C."/>
        </authorList>
    </citation>
    <scope>NUCLEOTIDE SEQUENCE [LARGE SCALE GENOMIC DNA]</scope>
</reference>
<evidence type="ECO:0000256" key="7">
    <source>
        <dbReference type="ARBA" id="ARBA00023002"/>
    </source>
</evidence>
<evidence type="ECO:0000256" key="6">
    <source>
        <dbReference type="ARBA" id="ARBA00022827"/>
    </source>
</evidence>
<dbReference type="Pfam" id="PF02770">
    <property type="entry name" value="Acyl-CoA_dh_M"/>
    <property type="match status" value="1"/>
</dbReference>
<evidence type="ECO:0000313" key="11">
    <source>
        <dbReference type="Proteomes" id="UP001189429"/>
    </source>
</evidence>
<evidence type="ECO:0000256" key="4">
    <source>
        <dbReference type="ARBA" id="ARBA00022630"/>
    </source>
</evidence>
<name>A0ABN9SL82_9DINO</name>
<dbReference type="SUPFAM" id="SSF56645">
    <property type="entry name" value="Acyl-CoA dehydrogenase NM domain-like"/>
    <property type="match status" value="1"/>
</dbReference>
<evidence type="ECO:0000256" key="2">
    <source>
        <dbReference type="ARBA" id="ARBA00009347"/>
    </source>
</evidence>
<dbReference type="PANTHER" id="PTHR48083">
    <property type="entry name" value="MEDIUM-CHAIN SPECIFIC ACYL-COA DEHYDROGENASE, MITOCHONDRIAL-RELATED"/>
    <property type="match status" value="1"/>
</dbReference>
<keyword evidence="4" id="KW-0285">Flavoprotein</keyword>
<dbReference type="InterPro" id="IPR018506">
    <property type="entry name" value="Cyt_B5_heme-BS"/>
</dbReference>
<accession>A0ABN9SL82</accession>
<feature type="domain" description="Cytochrome b5 heme-binding" evidence="9">
    <location>
        <begin position="4"/>
        <end position="80"/>
    </location>
</feature>
<evidence type="ECO:0000256" key="3">
    <source>
        <dbReference type="ARBA" id="ARBA00022617"/>
    </source>
</evidence>
<proteinExistence type="inferred from homology"/>
<dbReference type="SUPFAM" id="SSF47203">
    <property type="entry name" value="Acyl-CoA dehydrogenase C-terminal domain-like"/>
    <property type="match status" value="1"/>
</dbReference>
<keyword evidence="11" id="KW-1185">Reference proteome</keyword>
<keyword evidence="8" id="KW-0408">Iron</keyword>
<dbReference type="Gene3D" id="1.20.140.10">
    <property type="entry name" value="Butyryl-CoA Dehydrogenase, subunit A, domain 3"/>
    <property type="match status" value="1"/>
</dbReference>
<dbReference type="SMART" id="SM01117">
    <property type="entry name" value="Cyt-b5"/>
    <property type="match status" value="1"/>
</dbReference>
<keyword evidence="5" id="KW-0479">Metal-binding</keyword>
<evidence type="ECO:0000313" key="10">
    <source>
        <dbReference type="EMBL" id="CAK0832534.1"/>
    </source>
</evidence>
<dbReference type="PANTHER" id="PTHR48083:SF28">
    <property type="entry name" value="ACYL-COA DEHYDROGENASE FAMILY PROTEIN (AFU_ORTHOLOGUE AFUA_6G10880)-RELATED"/>
    <property type="match status" value="1"/>
</dbReference>
<evidence type="ECO:0000256" key="1">
    <source>
        <dbReference type="ARBA" id="ARBA00001974"/>
    </source>
</evidence>